<organism evidence="1 2">
    <name type="scientific">Micromonospora aurantiaca</name>
    <name type="common">nom. illeg.</name>
    <dbReference type="NCBI Taxonomy" id="47850"/>
    <lineage>
        <taxon>Bacteria</taxon>
        <taxon>Bacillati</taxon>
        <taxon>Actinomycetota</taxon>
        <taxon>Actinomycetes</taxon>
        <taxon>Micromonosporales</taxon>
        <taxon>Micromonosporaceae</taxon>
        <taxon>Micromonospora</taxon>
    </lineage>
</organism>
<dbReference type="InterPro" id="IPR003688">
    <property type="entry name" value="TraG/VirD4"/>
</dbReference>
<feature type="non-terminal residue" evidence="1">
    <location>
        <position position="142"/>
    </location>
</feature>
<evidence type="ECO:0000313" key="2">
    <source>
        <dbReference type="Proteomes" id="UP000471364"/>
    </source>
</evidence>
<dbReference type="Pfam" id="PF02534">
    <property type="entry name" value="T4SS-DNA_transf"/>
    <property type="match status" value="1"/>
</dbReference>
<dbReference type="Gene3D" id="3.40.50.300">
    <property type="entry name" value="P-loop containing nucleotide triphosphate hydrolases"/>
    <property type="match status" value="1"/>
</dbReference>
<name>A0ABQ6U5H8_9ACTN</name>
<proteinExistence type="predicted"/>
<reference evidence="1 2" key="1">
    <citation type="submission" date="2019-09" db="EMBL/GenBank/DDBJ databases">
        <title>High taxonomic diversity of Micromonospora strains isolated from Medicago sativa nodules in different geographical locations.</title>
        <authorList>
            <person name="Martinez-Hidalgo P."/>
            <person name="Flores-Felix J.D."/>
            <person name="Velazquez E."/>
            <person name="Brau L."/>
            <person name="Trujillo M.E."/>
            <person name="Martinez-Molina E."/>
        </authorList>
    </citation>
    <scope>NUCLEOTIDE SEQUENCE [LARGE SCALE GENOMIC DNA]</scope>
    <source>
        <strain evidence="1 2">ALFB5</strain>
    </source>
</reference>
<comment type="caution">
    <text evidence="1">The sequence shown here is derived from an EMBL/GenBank/DDBJ whole genome shotgun (WGS) entry which is preliminary data.</text>
</comment>
<keyword evidence="2" id="KW-1185">Reference proteome</keyword>
<feature type="non-terminal residue" evidence="1">
    <location>
        <position position="1"/>
    </location>
</feature>
<accession>A0ABQ6U5H8</accession>
<evidence type="ECO:0000313" key="1">
    <source>
        <dbReference type="EMBL" id="KAB1090962.1"/>
    </source>
</evidence>
<protein>
    <submittedName>
        <fullName evidence="1">TraM recognition domain-containing protein</fullName>
    </submittedName>
</protein>
<dbReference type="EMBL" id="WAAR01000417">
    <property type="protein sequence ID" value="KAB1090962.1"/>
    <property type="molecule type" value="Genomic_DNA"/>
</dbReference>
<dbReference type="Proteomes" id="UP000471364">
    <property type="component" value="Unassembled WGS sequence"/>
</dbReference>
<dbReference type="RefSeq" id="WP_151016397.1">
    <property type="nucleotide sequence ID" value="NZ_WAAR01000417.1"/>
</dbReference>
<dbReference type="InterPro" id="IPR027417">
    <property type="entry name" value="P-loop_NTPase"/>
</dbReference>
<sequence length="142" mass="16265">AHPNHFGDDLMARIMISQLIEKVTIELPFNGYYIPSKHRLLFMLPDFCKIGKIPVYENSMGYMAGYGFKSLIFIDGISELERLYGKNNLIMLNSQVQLFYTNTDERTIEYVDNLLITDKREVVKLSTGNGILKVSGRKPLLV</sequence>
<gene>
    <name evidence="1" type="ORF">F6X54_34455</name>
</gene>